<dbReference type="RefSeq" id="WP_010881879.1">
    <property type="nucleotide sequence ID" value="NZ_CP007548.1"/>
</dbReference>
<dbReference type="HAMAP" id="MF_01274">
    <property type="entry name" value="Pantothen_kinase_3"/>
    <property type="match status" value="1"/>
</dbReference>
<evidence type="ECO:0000256" key="13">
    <source>
        <dbReference type="ARBA" id="ARBA00022993"/>
    </source>
</evidence>
<keyword evidence="10 16" id="KW-0418">Kinase</keyword>
<keyword evidence="11 16" id="KW-0067">ATP-binding</keyword>
<dbReference type="AlphaFoldDB" id="A0AAU8S9F9"/>
<comment type="subcellular location">
    <subcellularLocation>
        <location evidence="3 16">Cytoplasm</location>
    </subcellularLocation>
</comment>
<name>A0AAU8S9F9_TREPL</name>
<feature type="binding site" evidence="16">
    <location>
        <begin position="112"/>
        <end position="115"/>
    </location>
    <ligand>
        <name>substrate</name>
    </ligand>
</feature>
<reference evidence="17 18" key="1">
    <citation type="journal article" date="2014" name="PLoS Negl. Trop. Dis.">
        <title>Whole Genome Sequence of the Treponema pallidum subsp. endemicum Strain Bosnia A: The Genome Is Related to Yaws Treponemes but Contains Few Loci Similar to Syphilis Treponemes.</title>
        <authorList>
            <person name="Staudova B."/>
            <person name="Strouhal M."/>
            <person name="Zobanikova M."/>
            <person name="Cejkova D."/>
            <person name="Fulton L.L."/>
            <person name="Chen L."/>
            <person name="Giacani L."/>
            <person name="Centurion-Lara A."/>
            <person name="Bruisten S.M."/>
            <person name="Sodergren E."/>
            <person name="Weinstock G.M."/>
            <person name="Smajs D."/>
        </authorList>
    </citation>
    <scope>NUCLEOTIDE SEQUENCE [LARGE SCALE GENOMIC DNA]</scope>
    <source>
        <strain evidence="17 18">Bosnia A</strain>
    </source>
</reference>
<dbReference type="SUPFAM" id="SSF53067">
    <property type="entry name" value="Actin-like ATPase domain"/>
    <property type="match status" value="2"/>
</dbReference>
<dbReference type="NCBIfam" id="TIGR00671">
    <property type="entry name" value="baf"/>
    <property type="match status" value="1"/>
</dbReference>
<dbReference type="GeneID" id="93876202"/>
<dbReference type="PANTHER" id="PTHR34265:SF1">
    <property type="entry name" value="TYPE III PANTOTHENATE KINASE"/>
    <property type="match status" value="1"/>
</dbReference>
<dbReference type="EMBL" id="CP007548">
    <property type="protein sequence ID" value="AJB40451.1"/>
    <property type="molecule type" value="Genomic_DNA"/>
</dbReference>
<dbReference type="InterPro" id="IPR043129">
    <property type="entry name" value="ATPase_NBD"/>
</dbReference>
<dbReference type="SMR" id="A0AAU8S9F9"/>
<sequence length="273" mass="28472">MLLIDVGNSHVVFGIQGENGGRVCVRELFRLAPDARKTQDEYSLLIHALCERAGVGRASLRDAFISSVVPVLTKTIADAVAQISGVQPVVFGPWAYEHLPVRIPEPVRAEIGTDLVANAVAAYVHFRSACVVVDCGTALTFTAVDGTGLIQGVAIAPGLRTAVQSLHTGTAQLPLVPLALPDSVLGKDTTHAVQAGVVRGTLFVIRAMIAQCQKELGCRCAAVITGGLSRLFSSEVDFPPIDAQLTLSGLAHIARLVPTSLLPPATVSGSSGN</sequence>
<evidence type="ECO:0000256" key="12">
    <source>
        <dbReference type="ARBA" id="ARBA00022958"/>
    </source>
</evidence>
<feature type="binding site" evidence="16">
    <location>
        <position position="189"/>
    </location>
    <ligand>
        <name>substrate</name>
    </ligand>
</feature>
<keyword evidence="8 16" id="KW-0808">Transferase</keyword>
<evidence type="ECO:0000256" key="10">
    <source>
        <dbReference type="ARBA" id="ARBA00022777"/>
    </source>
</evidence>
<evidence type="ECO:0000256" key="14">
    <source>
        <dbReference type="ARBA" id="ARBA00038036"/>
    </source>
</evidence>
<keyword evidence="12 16" id="KW-0630">Potassium</keyword>
<proteinExistence type="inferred from homology"/>
<comment type="subunit">
    <text evidence="5 16">Homodimer.</text>
</comment>
<evidence type="ECO:0000256" key="11">
    <source>
        <dbReference type="ARBA" id="ARBA00022840"/>
    </source>
</evidence>
<protein>
    <recommendedName>
        <fullName evidence="15 16">Type III pantothenate kinase</fullName>
        <ecNumber evidence="6 16">2.7.1.33</ecNumber>
    </recommendedName>
    <alternativeName>
        <fullName evidence="16">PanK-III</fullName>
    </alternativeName>
    <alternativeName>
        <fullName evidence="16">Pantothenic acid kinase</fullName>
    </alternativeName>
</protein>
<feature type="binding site" evidence="16">
    <location>
        <begin position="5"/>
        <end position="12"/>
    </location>
    <ligand>
        <name>ATP</name>
        <dbReference type="ChEBI" id="CHEBI:30616"/>
    </ligand>
</feature>
<feature type="binding site" evidence="16">
    <location>
        <position position="134"/>
    </location>
    <ligand>
        <name>K(+)</name>
        <dbReference type="ChEBI" id="CHEBI:29103"/>
    </ligand>
</feature>
<comment type="catalytic activity">
    <reaction evidence="1 16">
        <text>(R)-pantothenate + ATP = (R)-4'-phosphopantothenate + ADP + H(+)</text>
        <dbReference type="Rhea" id="RHEA:16373"/>
        <dbReference type="ChEBI" id="CHEBI:10986"/>
        <dbReference type="ChEBI" id="CHEBI:15378"/>
        <dbReference type="ChEBI" id="CHEBI:29032"/>
        <dbReference type="ChEBI" id="CHEBI:30616"/>
        <dbReference type="ChEBI" id="CHEBI:456216"/>
        <dbReference type="EC" id="2.7.1.33"/>
    </reaction>
</comment>
<dbReference type="EC" id="2.7.1.33" evidence="6 16"/>
<keyword evidence="7 16" id="KW-0963">Cytoplasm</keyword>
<dbReference type="GO" id="GO:0005737">
    <property type="term" value="C:cytoplasm"/>
    <property type="evidence" value="ECO:0007669"/>
    <property type="project" value="UniProtKB-SubCell"/>
</dbReference>
<evidence type="ECO:0000313" key="18">
    <source>
        <dbReference type="Proteomes" id="UP000031112"/>
    </source>
</evidence>
<evidence type="ECO:0000256" key="3">
    <source>
        <dbReference type="ARBA" id="ARBA00004496"/>
    </source>
</evidence>
<accession>A0AAU8S9F9</accession>
<dbReference type="GO" id="GO:0005524">
    <property type="term" value="F:ATP binding"/>
    <property type="evidence" value="ECO:0007669"/>
    <property type="project" value="UniProtKB-UniRule"/>
</dbReference>
<dbReference type="GO" id="GO:0015937">
    <property type="term" value="P:coenzyme A biosynthetic process"/>
    <property type="evidence" value="ECO:0007669"/>
    <property type="project" value="UniProtKB-UniRule"/>
</dbReference>
<dbReference type="GO" id="GO:0004594">
    <property type="term" value="F:pantothenate kinase activity"/>
    <property type="evidence" value="ECO:0007669"/>
    <property type="project" value="UniProtKB-UniRule"/>
</dbReference>
<evidence type="ECO:0000256" key="2">
    <source>
        <dbReference type="ARBA" id="ARBA00001958"/>
    </source>
</evidence>
<evidence type="ECO:0000256" key="7">
    <source>
        <dbReference type="ARBA" id="ARBA00022490"/>
    </source>
</evidence>
<dbReference type="Gene3D" id="3.30.420.40">
    <property type="match status" value="2"/>
</dbReference>
<keyword evidence="9 16" id="KW-0547">Nucleotide-binding</keyword>
<gene>
    <name evidence="16" type="primary">coaX</name>
    <name evidence="17" type="ORF">TENDBA_0431</name>
</gene>
<evidence type="ECO:0000256" key="6">
    <source>
        <dbReference type="ARBA" id="ARBA00012102"/>
    </source>
</evidence>
<evidence type="ECO:0000256" key="1">
    <source>
        <dbReference type="ARBA" id="ARBA00001206"/>
    </source>
</evidence>
<comment type="pathway">
    <text evidence="4 16">Cofactor biosynthesis; coenzyme A biosynthesis; CoA from (R)-pantothenate: step 1/5.</text>
</comment>
<evidence type="ECO:0000313" key="17">
    <source>
        <dbReference type="EMBL" id="AJB40451.1"/>
    </source>
</evidence>
<feature type="binding site" evidence="16">
    <location>
        <position position="137"/>
    </location>
    <ligand>
        <name>ATP</name>
        <dbReference type="ChEBI" id="CHEBI:30616"/>
    </ligand>
</feature>
<comment type="similarity">
    <text evidence="14 16">Belongs to the type III pantothenate kinase family.</text>
</comment>
<evidence type="ECO:0000256" key="5">
    <source>
        <dbReference type="ARBA" id="ARBA00011738"/>
    </source>
</evidence>
<keyword evidence="13 16" id="KW-0173">Coenzyme A biosynthesis</keyword>
<dbReference type="InterPro" id="IPR004619">
    <property type="entry name" value="Type_III_PanK"/>
</dbReference>
<organism evidence="17 18">
    <name type="scientific">Treponema pallidum subsp. endemicum str. Bosnia A</name>
    <dbReference type="NCBI Taxonomy" id="1155776"/>
    <lineage>
        <taxon>Bacteria</taxon>
        <taxon>Pseudomonadati</taxon>
        <taxon>Spirochaetota</taxon>
        <taxon>Spirochaetia</taxon>
        <taxon>Spirochaetales</taxon>
        <taxon>Treponemataceae</taxon>
        <taxon>Treponema</taxon>
    </lineage>
</organism>
<evidence type="ECO:0000256" key="8">
    <source>
        <dbReference type="ARBA" id="ARBA00022679"/>
    </source>
</evidence>
<dbReference type="GO" id="GO:0046872">
    <property type="term" value="F:metal ion binding"/>
    <property type="evidence" value="ECO:0007669"/>
    <property type="project" value="UniProtKB-KW"/>
</dbReference>
<comment type="cofactor">
    <cofactor evidence="2">
        <name>K(+)</name>
        <dbReference type="ChEBI" id="CHEBI:29103"/>
    </cofactor>
</comment>
<dbReference type="Pfam" id="PF03309">
    <property type="entry name" value="Pan_kinase"/>
    <property type="match status" value="1"/>
</dbReference>
<comment type="cofactor">
    <cofactor evidence="16">
        <name>NH4(+)</name>
        <dbReference type="ChEBI" id="CHEBI:28938"/>
    </cofactor>
    <cofactor evidence="16">
        <name>K(+)</name>
        <dbReference type="ChEBI" id="CHEBI:29103"/>
    </cofactor>
    <text evidence="16">A monovalent cation. Ammonium or potassium.</text>
</comment>
<dbReference type="Proteomes" id="UP000031112">
    <property type="component" value="Chromosome"/>
</dbReference>
<comment type="caution">
    <text evidence="16">Lacks conserved residue(s) required for the propagation of feature annotation.</text>
</comment>
<comment type="function">
    <text evidence="16">Catalyzes the phosphorylation of pantothenate (Pan), the first step in CoA biosynthesis.</text>
</comment>
<keyword evidence="16" id="KW-0479">Metal-binding</keyword>
<dbReference type="PANTHER" id="PTHR34265">
    <property type="entry name" value="TYPE III PANTOTHENATE KINASE"/>
    <property type="match status" value="1"/>
</dbReference>
<feature type="active site" description="Proton acceptor" evidence="16">
    <location>
        <position position="114"/>
    </location>
</feature>
<evidence type="ECO:0000256" key="9">
    <source>
        <dbReference type="ARBA" id="ARBA00022741"/>
    </source>
</evidence>
<evidence type="ECO:0000256" key="4">
    <source>
        <dbReference type="ARBA" id="ARBA00005225"/>
    </source>
</evidence>
<dbReference type="CDD" id="cd24015">
    <property type="entry name" value="ASKHA_NBD_PanK-III"/>
    <property type="match status" value="1"/>
</dbReference>
<evidence type="ECO:0000256" key="16">
    <source>
        <dbReference type="HAMAP-Rule" id="MF_01274"/>
    </source>
</evidence>
<evidence type="ECO:0000256" key="15">
    <source>
        <dbReference type="ARBA" id="ARBA00040883"/>
    </source>
</evidence>